<keyword evidence="12" id="KW-1185">Reference proteome</keyword>
<protein>
    <recommendedName>
        <fullName evidence="5 8">ATP phosphoribosyltransferase regulatory subunit</fullName>
    </recommendedName>
</protein>
<dbReference type="HAMAP" id="MF_00125">
    <property type="entry name" value="HisZ"/>
    <property type="match status" value="1"/>
</dbReference>
<dbReference type="InterPro" id="IPR004516">
    <property type="entry name" value="HisRS/HisZ"/>
</dbReference>
<dbReference type="UniPathway" id="UPA00031">
    <property type="reaction ID" value="UER00006"/>
</dbReference>
<dbReference type="GO" id="GO:0006427">
    <property type="term" value="P:histidyl-tRNA aminoacylation"/>
    <property type="evidence" value="ECO:0007669"/>
    <property type="project" value="TreeGrafter"/>
</dbReference>
<feature type="domain" description="Class II Histidinyl-tRNA synthetase (HisRS)-like catalytic core" evidence="10">
    <location>
        <begin position="8"/>
        <end position="316"/>
    </location>
</feature>
<dbReference type="PANTHER" id="PTHR43707">
    <property type="entry name" value="HISTIDYL-TRNA SYNTHETASE"/>
    <property type="match status" value="1"/>
</dbReference>
<dbReference type="GO" id="GO:0005737">
    <property type="term" value="C:cytoplasm"/>
    <property type="evidence" value="ECO:0007669"/>
    <property type="project" value="UniProtKB-SubCell"/>
</dbReference>
<accession>A0A1Z4LM06</accession>
<evidence type="ECO:0000256" key="2">
    <source>
        <dbReference type="ARBA" id="ARBA00004667"/>
    </source>
</evidence>
<comment type="pathway">
    <text evidence="2 8">Amino-acid biosynthesis; L-histidine biosynthesis; L-histidine from 5-phospho-alpha-D-ribose 1-diphosphate: step 1/9.</text>
</comment>
<dbReference type="AlphaFoldDB" id="A0A1Z4LM06"/>
<comment type="subcellular location">
    <subcellularLocation>
        <location evidence="1 8">Cytoplasm</location>
    </subcellularLocation>
</comment>
<comment type="function">
    <text evidence="7 8">Required for the first step of histidine biosynthesis. May allow the feedback regulation of ATP phosphoribosyltransferase activity by histidine.</text>
</comment>
<evidence type="ECO:0000256" key="1">
    <source>
        <dbReference type="ARBA" id="ARBA00004496"/>
    </source>
</evidence>
<dbReference type="NCBIfam" id="TIGR00443">
    <property type="entry name" value="hisZ_biosyn_reg"/>
    <property type="match status" value="1"/>
</dbReference>
<name>A0A1Z4LM06_9CYAN</name>
<dbReference type="Proteomes" id="UP000218418">
    <property type="component" value="Chromosome"/>
</dbReference>
<dbReference type="GO" id="GO:0004821">
    <property type="term" value="F:histidine-tRNA ligase activity"/>
    <property type="evidence" value="ECO:0007669"/>
    <property type="project" value="TreeGrafter"/>
</dbReference>
<dbReference type="EMBL" id="AP018227">
    <property type="protein sequence ID" value="BAY82128.1"/>
    <property type="molecule type" value="Genomic_DNA"/>
</dbReference>
<dbReference type="InterPro" id="IPR045864">
    <property type="entry name" value="aa-tRNA-synth_II/BPL/LPL"/>
</dbReference>
<keyword evidence="8" id="KW-0028">Amino-acid biosynthesis</keyword>
<feature type="binding site" evidence="9">
    <location>
        <begin position="77"/>
        <end position="79"/>
    </location>
    <ligand>
        <name>L-histidine</name>
        <dbReference type="ChEBI" id="CHEBI:57595"/>
    </ligand>
</feature>
<gene>
    <name evidence="8 11" type="primary">hisZ</name>
    <name evidence="11" type="ORF">NIES267_16070</name>
</gene>
<keyword evidence="11" id="KW-0808">Transferase</keyword>
<evidence type="ECO:0000256" key="8">
    <source>
        <dbReference type="HAMAP-Rule" id="MF_00125"/>
    </source>
</evidence>
<organism evidence="11 12">
    <name type="scientific">Calothrix parasitica NIES-267</name>
    <dbReference type="NCBI Taxonomy" id="1973488"/>
    <lineage>
        <taxon>Bacteria</taxon>
        <taxon>Bacillati</taxon>
        <taxon>Cyanobacteriota</taxon>
        <taxon>Cyanophyceae</taxon>
        <taxon>Nostocales</taxon>
        <taxon>Calotrichaceae</taxon>
        <taxon>Calothrix</taxon>
    </lineage>
</organism>
<dbReference type="PANTHER" id="PTHR43707:SF1">
    <property type="entry name" value="HISTIDINE--TRNA LIGASE, MITOCHONDRIAL-RELATED"/>
    <property type="match status" value="1"/>
</dbReference>
<evidence type="ECO:0000256" key="9">
    <source>
        <dbReference type="PIRSR" id="PIRSR001549-1"/>
    </source>
</evidence>
<keyword evidence="8" id="KW-0368">Histidine biosynthesis</keyword>
<dbReference type="OrthoDB" id="9800814at2"/>
<evidence type="ECO:0000259" key="10">
    <source>
        <dbReference type="Pfam" id="PF13393"/>
    </source>
</evidence>
<dbReference type="InterPro" id="IPR041715">
    <property type="entry name" value="HisRS-like_core"/>
</dbReference>
<proteinExistence type="inferred from homology"/>
<sequence length="404" mass="44861">MVYQPPAGARDLLPLDVAQKRWIEDKLEQVFQGWGYHRIITSTLERIDTLMARGAIDRSTVIQLQNIQDEELGLRPELTASIARAAVTRMAGANYPQRLYYNANVFGRNAEFKHNRQQEFYQAGVELLGGGGLVADAEVLLLVAACLQSLQLQDWHLVVGEAEITQSLLKVFPKDLQNKIRSAIVNLDRVAIDTMNLSKELRDRAQIMLDLRGKSADVLQKINSLKLDSQQQEAVNNLKALVELIESQGNFSLILDLSLIQSFDYYTGFVFEVISDIDNQARVIGRGGRYDKLLGLYHPQGKDIPGTGFALFIEDLYHVLSTSGQLPQPKLASDWLVVPENSSASAAAFAYAEKLRSSTHLVRVEMELSGRDTASIQEYASGKGIAQIAWIKADGSKQVESVNS</sequence>
<dbReference type="Pfam" id="PF13393">
    <property type="entry name" value="tRNA-synt_His"/>
    <property type="match status" value="1"/>
</dbReference>
<keyword evidence="11" id="KW-0328">Glycosyltransferase</keyword>
<keyword evidence="6 8" id="KW-0963">Cytoplasm</keyword>
<evidence type="ECO:0000256" key="7">
    <source>
        <dbReference type="ARBA" id="ARBA00025246"/>
    </source>
</evidence>
<feature type="binding site" evidence="9">
    <location>
        <position position="122"/>
    </location>
    <ligand>
        <name>L-histidine</name>
        <dbReference type="ChEBI" id="CHEBI:57595"/>
    </ligand>
</feature>
<comment type="similarity">
    <text evidence="3 8">Belongs to the class-II aminoacyl-tRNA synthetase family. HisZ subfamily.</text>
</comment>
<evidence type="ECO:0000313" key="12">
    <source>
        <dbReference type="Proteomes" id="UP000218418"/>
    </source>
</evidence>
<dbReference type="NCBIfam" id="NF008940">
    <property type="entry name" value="PRK12292.2-3"/>
    <property type="match status" value="1"/>
</dbReference>
<reference evidence="11 12" key="1">
    <citation type="submission" date="2017-06" db="EMBL/GenBank/DDBJ databases">
        <title>Genome sequencing of cyanobaciteial culture collection at National Institute for Environmental Studies (NIES).</title>
        <authorList>
            <person name="Hirose Y."/>
            <person name="Shimura Y."/>
            <person name="Fujisawa T."/>
            <person name="Nakamura Y."/>
            <person name="Kawachi M."/>
        </authorList>
    </citation>
    <scope>NUCLEOTIDE SEQUENCE [LARGE SCALE GENOMIC DNA]</scope>
    <source>
        <strain evidence="11 12">NIES-267</strain>
    </source>
</reference>
<dbReference type="InterPro" id="IPR004517">
    <property type="entry name" value="HisZ"/>
</dbReference>
<dbReference type="CDD" id="cd00773">
    <property type="entry name" value="HisRS-like_core"/>
    <property type="match status" value="1"/>
</dbReference>
<dbReference type="GO" id="GO:0016757">
    <property type="term" value="F:glycosyltransferase activity"/>
    <property type="evidence" value="ECO:0007669"/>
    <property type="project" value="UniProtKB-KW"/>
</dbReference>
<evidence type="ECO:0000313" key="11">
    <source>
        <dbReference type="EMBL" id="BAY82128.1"/>
    </source>
</evidence>
<comment type="subunit">
    <text evidence="4 8">Heteromultimer composed of HisG and HisZ subunits.</text>
</comment>
<evidence type="ECO:0000256" key="6">
    <source>
        <dbReference type="ARBA" id="ARBA00022490"/>
    </source>
</evidence>
<dbReference type="Gene3D" id="3.30.930.10">
    <property type="entry name" value="Bira Bifunctional Protein, Domain 2"/>
    <property type="match status" value="1"/>
</dbReference>
<comment type="miscellaneous">
    <text evidence="8">This function is generally fulfilled by the C-terminal part of HisG, which is missing in some bacteria such as this one.</text>
</comment>
<evidence type="ECO:0000256" key="4">
    <source>
        <dbReference type="ARBA" id="ARBA00011496"/>
    </source>
</evidence>
<dbReference type="PIRSF" id="PIRSF001549">
    <property type="entry name" value="His-tRNA_synth"/>
    <property type="match status" value="1"/>
</dbReference>
<feature type="binding site" evidence="9">
    <location>
        <begin position="265"/>
        <end position="266"/>
    </location>
    <ligand>
        <name>L-histidine</name>
        <dbReference type="ChEBI" id="CHEBI:57595"/>
    </ligand>
</feature>
<feature type="binding site" evidence="9">
    <location>
        <position position="126"/>
    </location>
    <ligand>
        <name>L-histidine</name>
        <dbReference type="ChEBI" id="CHEBI:57595"/>
    </ligand>
</feature>
<evidence type="ECO:0000256" key="5">
    <source>
        <dbReference type="ARBA" id="ARBA00020397"/>
    </source>
</evidence>
<evidence type="ECO:0000256" key="3">
    <source>
        <dbReference type="ARBA" id="ARBA00005539"/>
    </source>
</evidence>
<dbReference type="SUPFAM" id="SSF55681">
    <property type="entry name" value="Class II aaRS and biotin synthetases"/>
    <property type="match status" value="1"/>
</dbReference>
<dbReference type="GO" id="GO:0000105">
    <property type="term" value="P:L-histidine biosynthetic process"/>
    <property type="evidence" value="ECO:0007669"/>
    <property type="project" value="UniProtKB-UniRule"/>
</dbReference>